<comment type="catalytic activity">
    <reaction evidence="1 18">
        <text>a 1,2-diacyl-sn-glycero-3-phosphate + CTP + H(+) = a CDP-1,2-diacyl-sn-glycerol + diphosphate</text>
        <dbReference type="Rhea" id="RHEA:16229"/>
        <dbReference type="ChEBI" id="CHEBI:15378"/>
        <dbReference type="ChEBI" id="CHEBI:33019"/>
        <dbReference type="ChEBI" id="CHEBI:37563"/>
        <dbReference type="ChEBI" id="CHEBI:58332"/>
        <dbReference type="ChEBI" id="CHEBI:58608"/>
        <dbReference type="EC" id="2.7.7.41"/>
    </reaction>
</comment>
<evidence type="ECO:0000256" key="4">
    <source>
        <dbReference type="ARBA" id="ARBA00005189"/>
    </source>
</evidence>
<evidence type="ECO:0000256" key="16">
    <source>
        <dbReference type="ARBA" id="ARBA00023209"/>
    </source>
</evidence>
<dbReference type="InterPro" id="IPR000374">
    <property type="entry name" value="PC_trans"/>
</dbReference>
<keyword evidence="16" id="KW-0594">Phospholipid biosynthesis</keyword>
<keyword evidence="13 20" id="KW-1133">Transmembrane helix</keyword>
<comment type="similarity">
    <text evidence="5 18">Belongs to the CDS family.</text>
</comment>
<feature type="compositionally biased region" description="Basic and acidic residues" evidence="19">
    <location>
        <begin position="1"/>
        <end position="10"/>
    </location>
</feature>
<evidence type="ECO:0000256" key="7">
    <source>
        <dbReference type="ARBA" id="ARBA00019373"/>
    </source>
</evidence>
<dbReference type="PROSITE" id="PS01315">
    <property type="entry name" value="CDS"/>
    <property type="match status" value="1"/>
</dbReference>
<keyword evidence="11 18" id="KW-0812">Transmembrane</keyword>
<name>A0A9J7AV78_9PROT</name>
<sequence length="296" mass="30667">MPDPEKRAARGDSVNGSDKTAVPNPRARELTLRVLSSVIILPPVLLLFWVGGPYFLALVTVMAAAMAWEWANLVAPRCPASLRRLAGLIGALLVLAASLAFEKPVALVVLLALPLAFAGAVRIGSGSWMPQMLPGLLLALCPAIAIYWIRELPDFGLETALWLALSVVVTDVAAYCAGKSIGGPKIWVRVSPNKTWAGLIGGMLGAAAFGAGLGMLVGPANPLVLAGCGVVIALLAQAGDFAESAIKRAFGAKDSGRLIPGHGGILDRVDGQITVLPVAALAMLATGESILLWSWS</sequence>
<feature type="region of interest" description="Disordered" evidence="19">
    <location>
        <begin position="1"/>
        <end position="23"/>
    </location>
</feature>
<evidence type="ECO:0000256" key="6">
    <source>
        <dbReference type="ARBA" id="ARBA00012487"/>
    </source>
</evidence>
<evidence type="ECO:0000256" key="3">
    <source>
        <dbReference type="ARBA" id="ARBA00005119"/>
    </source>
</evidence>
<keyword evidence="9" id="KW-0444">Lipid biosynthesis</keyword>
<evidence type="ECO:0000256" key="17">
    <source>
        <dbReference type="ARBA" id="ARBA00023264"/>
    </source>
</evidence>
<keyword evidence="12 18" id="KW-0548">Nucleotidyltransferase</keyword>
<dbReference type="EC" id="2.7.7.41" evidence="6 18"/>
<dbReference type="EMBL" id="CP102480">
    <property type="protein sequence ID" value="UUX50369.1"/>
    <property type="molecule type" value="Genomic_DNA"/>
</dbReference>
<evidence type="ECO:0000313" key="22">
    <source>
        <dbReference type="Proteomes" id="UP001060336"/>
    </source>
</evidence>
<keyword evidence="22" id="KW-1185">Reference proteome</keyword>
<feature type="transmembrane region" description="Helical" evidence="20">
    <location>
        <begin position="107"/>
        <end position="125"/>
    </location>
</feature>
<evidence type="ECO:0000256" key="20">
    <source>
        <dbReference type="SAM" id="Phobius"/>
    </source>
</evidence>
<keyword evidence="8" id="KW-1003">Cell membrane</keyword>
<evidence type="ECO:0000256" key="11">
    <source>
        <dbReference type="ARBA" id="ARBA00022692"/>
    </source>
</evidence>
<evidence type="ECO:0000256" key="8">
    <source>
        <dbReference type="ARBA" id="ARBA00022475"/>
    </source>
</evidence>
<feature type="transmembrane region" description="Helical" evidence="20">
    <location>
        <begin position="55"/>
        <end position="73"/>
    </location>
</feature>
<dbReference type="GO" id="GO:0016024">
    <property type="term" value="P:CDP-diacylglycerol biosynthetic process"/>
    <property type="evidence" value="ECO:0007669"/>
    <property type="project" value="TreeGrafter"/>
</dbReference>
<keyword evidence="17" id="KW-1208">Phospholipid metabolism</keyword>
<keyword evidence="14" id="KW-0443">Lipid metabolism</keyword>
<comment type="pathway">
    <text evidence="3 18">Phospholipid metabolism; CDP-diacylglycerol biosynthesis; CDP-diacylglycerol from sn-glycerol 3-phosphate: step 3/3.</text>
</comment>
<evidence type="ECO:0000256" key="18">
    <source>
        <dbReference type="RuleBase" id="RU003938"/>
    </source>
</evidence>
<dbReference type="GO" id="GO:0005886">
    <property type="term" value="C:plasma membrane"/>
    <property type="evidence" value="ECO:0007669"/>
    <property type="project" value="UniProtKB-SubCell"/>
</dbReference>
<keyword evidence="10 18" id="KW-0808">Transferase</keyword>
<evidence type="ECO:0000256" key="2">
    <source>
        <dbReference type="ARBA" id="ARBA00004651"/>
    </source>
</evidence>
<dbReference type="PANTHER" id="PTHR46382">
    <property type="entry name" value="PHOSPHATIDATE CYTIDYLYLTRANSFERASE"/>
    <property type="match status" value="1"/>
</dbReference>
<evidence type="ECO:0000256" key="13">
    <source>
        <dbReference type="ARBA" id="ARBA00022989"/>
    </source>
</evidence>
<feature type="transmembrane region" description="Helical" evidence="20">
    <location>
        <begin position="132"/>
        <end position="149"/>
    </location>
</feature>
<evidence type="ECO:0000256" key="10">
    <source>
        <dbReference type="ARBA" id="ARBA00022679"/>
    </source>
</evidence>
<feature type="transmembrane region" description="Helical" evidence="20">
    <location>
        <begin position="85"/>
        <end position="101"/>
    </location>
</feature>
<dbReference type="GO" id="GO:0004605">
    <property type="term" value="F:phosphatidate cytidylyltransferase activity"/>
    <property type="evidence" value="ECO:0007669"/>
    <property type="project" value="UniProtKB-EC"/>
</dbReference>
<dbReference type="Pfam" id="PF01148">
    <property type="entry name" value="CTP_transf_1"/>
    <property type="match status" value="1"/>
</dbReference>
<evidence type="ECO:0000256" key="14">
    <source>
        <dbReference type="ARBA" id="ARBA00023098"/>
    </source>
</evidence>
<organism evidence="21 22">
    <name type="scientific">Nisaea acidiphila</name>
    <dbReference type="NCBI Taxonomy" id="1862145"/>
    <lineage>
        <taxon>Bacteria</taxon>
        <taxon>Pseudomonadati</taxon>
        <taxon>Pseudomonadota</taxon>
        <taxon>Alphaproteobacteria</taxon>
        <taxon>Rhodospirillales</taxon>
        <taxon>Thalassobaculaceae</taxon>
        <taxon>Nisaea</taxon>
    </lineage>
</organism>
<dbReference type="PANTHER" id="PTHR46382:SF1">
    <property type="entry name" value="PHOSPHATIDATE CYTIDYLYLTRANSFERASE"/>
    <property type="match status" value="1"/>
</dbReference>
<keyword evidence="15 20" id="KW-0472">Membrane</keyword>
<feature type="transmembrane region" description="Helical" evidence="20">
    <location>
        <begin position="196"/>
        <end position="217"/>
    </location>
</feature>
<gene>
    <name evidence="21" type="ORF">NUH88_01465</name>
</gene>
<accession>A0A9J7AV78</accession>
<feature type="transmembrane region" description="Helical" evidence="20">
    <location>
        <begin position="155"/>
        <end position="176"/>
    </location>
</feature>
<dbReference type="KEGG" id="naci:NUH88_01465"/>
<evidence type="ECO:0000256" key="19">
    <source>
        <dbReference type="SAM" id="MobiDB-lite"/>
    </source>
</evidence>
<evidence type="ECO:0000256" key="15">
    <source>
        <dbReference type="ARBA" id="ARBA00023136"/>
    </source>
</evidence>
<evidence type="ECO:0000313" key="21">
    <source>
        <dbReference type="EMBL" id="UUX50369.1"/>
    </source>
</evidence>
<comment type="subcellular location">
    <subcellularLocation>
        <location evidence="2">Cell membrane</location>
        <topology evidence="2">Multi-pass membrane protein</topology>
    </subcellularLocation>
</comment>
<protein>
    <recommendedName>
        <fullName evidence="7 18">Phosphatidate cytidylyltransferase</fullName>
        <ecNumber evidence="6 18">2.7.7.41</ecNumber>
    </recommendedName>
</protein>
<dbReference type="AlphaFoldDB" id="A0A9J7AV78"/>
<feature type="transmembrane region" description="Helical" evidence="20">
    <location>
        <begin position="30"/>
        <end position="49"/>
    </location>
</feature>
<evidence type="ECO:0000256" key="12">
    <source>
        <dbReference type="ARBA" id="ARBA00022695"/>
    </source>
</evidence>
<dbReference type="Proteomes" id="UP001060336">
    <property type="component" value="Chromosome"/>
</dbReference>
<feature type="transmembrane region" description="Helical" evidence="20">
    <location>
        <begin position="275"/>
        <end position="295"/>
    </location>
</feature>
<comment type="pathway">
    <text evidence="4">Lipid metabolism.</text>
</comment>
<dbReference type="RefSeq" id="WP_257769529.1">
    <property type="nucleotide sequence ID" value="NZ_CP102480.1"/>
</dbReference>
<reference evidence="21" key="1">
    <citation type="submission" date="2022-08" db="EMBL/GenBank/DDBJ databases">
        <title>Nisaea acidiphila sp. nov., isolated from a marine algal debris and emended description of the genus Nisaea Urios et al. 2008.</title>
        <authorList>
            <person name="Kwon K."/>
        </authorList>
    </citation>
    <scope>NUCLEOTIDE SEQUENCE</scope>
    <source>
        <strain evidence="21">MEBiC11861</strain>
    </source>
</reference>
<evidence type="ECO:0000256" key="5">
    <source>
        <dbReference type="ARBA" id="ARBA00010185"/>
    </source>
</evidence>
<evidence type="ECO:0000256" key="9">
    <source>
        <dbReference type="ARBA" id="ARBA00022516"/>
    </source>
</evidence>
<evidence type="ECO:0000256" key="1">
    <source>
        <dbReference type="ARBA" id="ARBA00001698"/>
    </source>
</evidence>
<proteinExistence type="inferred from homology"/>